<proteinExistence type="predicted"/>
<dbReference type="AlphaFoldDB" id="A0A183GRN0"/>
<reference evidence="2" key="1">
    <citation type="submission" date="2019-09" db="UniProtKB">
        <authorList>
            <consortium name="WormBaseParasite"/>
        </authorList>
    </citation>
    <scope>IDENTIFICATION</scope>
</reference>
<organism evidence="1 2">
    <name type="scientific">Heligmosomoides polygyrus</name>
    <name type="common">Parasitic roundworm</name>
    <dbReference type="NCBI Taxonomy" id="6339"/>
    <lineage>
        <taxon>Eukaryota</taxon>
        <taxon>Metazoa</taxon>
        <taxon>Ecdysozoa</taxon>
        <taxon>Nematoda</taxon>
        <taxon>Chromadorea</taxon>
        <taxon>Rhabditida</taxon>
        <taxon>Rhabditina</taxon>
        <taxon>Rhabditomorpha</taxon>
        <taxon>Strongyloidea</taxon>
        <taxon>Heligmosomidae</taxon>
        <taxon>Heligmosomoides</taxon>
    </lineage>
</organism>
<dbReference type="Proteomes" id="UP000050761">
    <property type="component" value="Unassembled WGS sequence"/>
</dbReference>
<name>A0A183GRN0_HELPZ</name>
<keyword evidence="1" id="KW-1185">Reference proteome</keyword>
<evidence type="ECO:0000313" key="1">
    <source>
        <dbReference type="Proteomes" id="UP000050761"/>
    </source>
</evidence>
<evidence type="ECO:0000313" key="2">
    <source>
        <dbReference type="WBParaSite" id="HPBE_0002535001-mRNA-1"/>
    </source>
</evidence>
<sequence>LVANNQVVFSHLEQEWGDKADVNEVRKAIEKFK</sequence>
<protein>
    <submittedName>
        <fullName evidence="2">Thiol reductase thioredoxin</fullName>
    </submittedName>
</protein>
<accession>A0A183GRN0</accession>
<dbReference type="WBParaSite" id="HPBE_0002535001-mRNA-1">
    <property type="protein sequence ID" value="HPBE_0002535001-mRNA-1"/>
    <property type="gene ID" value="HPBE_0002535001"/>
</dbReference>